<feature type="domain" description="Disease resistance protein winged helix" evidence="3">
    <location>
        <begin position="1"/>
        <end position="69"/>
    </location>
</feature>
<dbReference type="PANTHER" id="PTHR47186:SF18">
    <property type="entry name" value="RX N-TERMINAL DOMAIN-CONTAINING PROTEIN"/>
    <property type="match status" value="1"/>
</dbReference>
<dbReference type="InterPro" id="IPR056789">
    <property type="entry name" value="LRR_R13L1-DRL21"/>
</dbReference>
<keyword evidence="6" id="KW-1185">Reference proteome</keyword>
<organism evidence="5 6">
    <name type="scientific">Gossypium gossypioides</name>
    <name type="common">Mexican cotton</name>
    <name type="synonym">Selera gossypioides</name>
    <dbReference type="NCBI Taxonomy" id="34282"/>
    <lineage>
        <taxon>Eukaryota</taxon>
        <taxon>Viridiplantae</taxon>
        <taxon>Streptophyta</taxon>
        <taxon>Embryophyta</taxon>
        <taxon>Tracheophyta</taxon>
        <taxon>Spermatophyta</taxon>
        <taxon>Magnoliopsida</taxon>
        <taxon>eudicotyledons</taxon>
        <taxon>Gunneridae</taxon>
        <taxon>Pentapetalae</taxon>
        <taxon>rosids</taxon>
        <taxon>malvids</taxon>
        <taxon>Malvales</taxon>
        <taxon>Malvaceae</taxon>
        <taxon>Malvoideae</taxon>
        <taxon>Gossypium</taxon>
    </lineage>
</organism>
<dbReference type="PANTHER" id="PTHR47186">
    <property type="entry name" value="LEUCINE-RICH REPEAT-CONTAINING PROTEIN 57"/>
    <property type="match status" value="1"/>
</dbReference>
<dbReference type="Proteomes" id="UP000593579">
    <property type="component" value="Unassembled WGS sequence"/>
</dbReference>
<evidence type="ECO:0000259" key="3">
    <source>
        <dbReference type="Pfam" id="PF23559"/>
    </source>
</evidence>
<dbReference type="InterPro" id="IPR058922">
    <property type="entry name" value="WHD_DRP"/>
</dbReference>
<name>A0A7J9BI64_GOSGO</name>
<dbReference type="AlphaFoldDB" id="A0A7J9BI64"/>
<dbReference type="EMBL" id="JABEZY010000003">
    <property type="protein sequence ID" value="MBA0735887.1"/>
    <property type="molecule type" value="Genomic_DNA"/>
</dbReference>
<dbReference type="Gene3D" id="3.80.10.10">
    <property type="entry name" value="Ribonuclease Inhibitor"/>
    <property type="match status" value="1"/>
</dbReference>
<dbReference type="SUPFAM" id="SSF52058">
    <property type="entry name" value="L domain-like"/>
    <property type="match status" value="2"/>
</dbReference>
<keyword evidence="2" id="KW-0611">Plant defense</keyword>
<protein>
    <submittedName>
        <fullName evidence="5">Uncharacterized protein</fullName>
    </submittedName>
</protein>
<accession>A0A7J9BI64</accession>
<evidence type="ECO:0000256" key="2">
    <source>
        <dbReference type="ARBA" id="ARBA00022821"/>
    </source>
</evidence>
<reference evidence="5 6" key="1">
    <citation type="journal article" date="2019" name="Genome Biol. Evol.">
        <title>Insights into the evolution of the New World diploid cottons (Gossypium, subgenus Houzingenia) based on genome sequencing.</title>
        <authorList>
            <person name="Grover C.E."/>
            <person name="Arick M.A. 2nd"/>
            <person name="Thrash A."/>
            <person name="Conover J.L."/>
            <person name="Sanders W.S."/>
            <person name="Peterson D.G."/>
            <person name="Frelichowski J.E."/>
            <person name="Scheffler J.A."/>
            <person name="Scheffler B.E."/>
            <person name="Wendel J.F."/>
        </authorList>
    </citation>
    <scope>NUCLEOTIDE SEQUENCE [LARGE SCALE GENOMIC DNA]</scope>
    <source>
        <strain evidence="5">5</strain>
        <tissue evidence="5">Leaf</tissue>
    </source>
</reference>
<evidence type="ECO:0000256" key="1">
    <source>
        <dbReference type="ARBA" id="ARBA00022737"/>
    </source>
</evidence>
<dbReference type="Gene3D" id="1.10.10.10">
    <property type="entry name" value="Winged helix-like DNA-binding domain superfamily/Winged helix DNA-binding domain"/>
    <property type="match status" value="1"/>
</dbReference>
<dbReference type="OrthoDB" id="1749024at2759"/>
<keyword evidence="1" id="KW-0677">Repeat</keyword>
<feature type="domain" description="R13L1/DRL21-like LRR repeat region" evidence="4">
    <location>
        <begin position="245"/>
        <end position="379"/>
    </location>
</feature>
<evidence type="ECO:0000259" key="4">
    <source>
        <dbReference type="Pfam" id="PF25019"/>
    </source>
</evidence>
<dbReference type="InterPro" id="IPR036388">
    <property type="entry name" value="WH-like_DNA-bd_sf"/>
</dbReference>
<evidence type="ECO:0000313" key="6">
    <source>
        <dbReference type="Proteomes" id="UP000593579"/>
    </source>
</evidence>
<gene>
    <name evidence="5" type="ORF">Gogos_019688</name>
</gene>
<evidence type="ECO:0000313" key="5">
    <source>
        <dbReference type="EMBL" id="MBA0735887.1"/>
    </source>
</evidence>
<dbReference type="Pfam" id="PF23559">
    <property type="entry name" value="WHD_DRP"/>
    <property type="match status" value="1"/>
</dbReference>
<proteinExistence type="predicted"/>
<comment type="caution">
    <text evidence="5">The sequence shown here is derived from an EMBL/GenBank/DDBJ whole genome shotgun (WGS) entry which is preliminary data.</text>
</comment>
<dbReference type="InterPro" id="IPR032675">
    <property type="entry name" value="LRR_dom_sf"/>
</dbReference>
<dbReference type="GO" id="GO:0006952">
    <property type="term" value="P:defense response"/>
    <property type="evidence" value="ECO:0007669"/>
    <property type="project" value="UniProtKB-KW"/>
</dbReference>
<sequence>MFPKDYCFETEELKQLWMAEGFLGSPMAMVDIGDKYLNELLSNSLFQDVEKEKFGNILTFKMHDSVHDLSLSVSKFDTLFFQENSSLTSKECSHIRHLNVGCDGESLPEILTAVAPKLYSLFSEIDVFKKLSKSFTRLRVLKFVGAANICELPDSLGELKHLRYLDISWTSIEALPKSTTKLYNLQTLRLLGLLRLTFPDELEKLISLKHLYFNRKELQPVNIGNLTWLQTLPIFIVGSERGCSIKELGSLNKLCGELEIHHLEGVRDKQEASGANLHRKEKLCKVIFDFEGCDSGSSGYNSEEVMEGLQPHSNLQSLTVSDYGGESFPSWMLRPVGDSNTDLFLLNNLMELNFFNGINCESLPPLGQLHNLQYLKLRNLTKVKRMGNVFYCNESVGGMNKVIKVFPALKKFTLSGMESLEEWAAMVETKMIMFPCLERLKIWVCPLLKSVPLTGQCSSLEKLHISSCEKLSKIGAGLSTSTCLKEFHLEDYGPSSLTKLEFKNVGEEWNSLLPNILQSNVFLCSLTILNLPDLTWIQDDSLGRLNCLRELATGGFSEELQEFPWLSSIQYLSASILFLKLIGWEKLKSLPHKLQFFTALEE</sequence>
<dbReference type="Pfam" id="PF25019">
    <property type="entry name" value="LRR_R13L1-DRL21"/>
    <property type="match status" value="1"/>
</dbReference>